<evidence type="ECO:0000259" key="5">
    <source>
        <dbReference type="PROSITE" id="PS50850"/>
    </source>
</evidence>
<dbReference type="PANTHER" id="PTHR23546">
    <property type="entry name" value="TRANSPORT PROTEIN"/>
    <property type="match status" value="1"/>
</dbReference>
<feature type="domain" description="Major facilitator superfamily (MFS) profile" evidence="5">
    <location>
        <begin position="11"/>
        <end position="402"/>
    </location>
</feature>
<proteinExistence type="predicted"/>
<dbReference type="SUPFAM" id="SSF103473">
    <property type="entry name" value="MFS general substrate transporter"/>
    <property type="match status" value="1"/>
</dbReference>
<evidence type="ECO:0000313" key="7">
    <source>
        <dbReference type="Proteomes" id="UP000470213"/>
    </source>
</evidence>
<feature type="transmembrane region" description="Helical" evidence="4">
    <location>
        <begin position="259"/>
        <end position="279"/>
    </location>
</feature>
<evidence type="ECO:0000256" key="4">
    <source>
        <dbReference type="SAM" id="Phobius"/>
    </source>
</evidence>
<dbReference type="PROSITE" id="PS50850">
    <property type="entry name" value="MFS"/>
    <property type="match status" value="1"/>
</dbReference>
<protein>
    <submittedName>
        <fullName evidence="6">MFS transporter</fullName>
    </submittedName>
</protein>
<evidence type="ECO:0000313" key="6">
    <source>
        <dbReference type="EMBL" id="NDV92662.1"/>
    </source>
</evidence>
<comment type="caution">
    <text evidence="6">The sequence shown here is derived from an EMBL/GenBank/DDBJ whole genome shotgun (WGS) entry which is preliminary data.</text>
</comment>
<dbReference type="GO" id="GO:0022857">
    <property type="term" value="F:transmembrane transporter activity"/>
    <property type="evidence" value="ECO:0007669"/>
    <property type="project" value="InterPro"/>
</dbReference>
<keyword evidence="2 4" id="KW-1133">Transmembrane helix</keyword>
<organism evidence="6 7">
    <name type="scientific">Alteromonas profundi</name>
    <dbReference type="NCBI Taxonomy" id="2696062"/>
    <lineage>
        <taxon>Bacteria</taxon>
        <taxon>Pseudomonadati</taxon>
        <taxon>Pseudomonadota</taxon>
        <taxon>Gammaproteobacteria</taxon>
        <taxon>Alteromonadales</taxon>
        <taxon>Alteromonadaceae</taxon>
        <taxon>Alteromonas/Salinimonas group</taxon>
        <taxon>Alteromonas</taxon>
    </lineage>
</organism>
<evidence type="ECO:0000256" key="1">
    <source>
        <dbReference type="ARBA" id="ARBA00022692"/>
    </source>
</evidence>
<dbReference type="InterPro" id="IPR036259">
    <property type="entry name" value="MFS_trans_sf"/>
</dbReference>
<evidence type="ECO:0000256" key="2">
    <source>
        <dbReference type="ARBA" id="ARBA00022989"/>
    </source>
</evidence>
<keyword evidence="7" id="KW-1185">Reference proteome</keyword>
<feature type="transmembrane region" description="Helical" evidence="4">
    <location>
        <begin position="220"/>
        <end position="239"/>
    </location>
</feature>
<feature type="transmembrane region" description="Helical" evidence="4">
    <location>
        <begin position="164"/>
        <end position="193"/>
    </location>
</feature>
<feature type="transmembrane region" description="Helical" evidence="4">
    <location>
        <begin position="349"/>
        <end position="372"/>
    </location>
</feature>
<sequence>MNKTHQPRATSLNILFCALLATSIGQSVMLTTLPSMGREAGLSEFHIAIIMSSSAFIFAIGTSFWSRVAKHKGYRKLLMVGLAGYSIGTFAFAGMWSLGYAGVLCGSALFFALLITRSLQSTIMSASPPCAVGYAIRISSDQQRVGAISRVTSANNVGQLFGPVYAGALVSFGLVTPLYSVVVFTLLAFVLVWRKLPTIQTSPSLQSQTNQPTLAKPAKGITLILVLSCASIFCAMAMMQQTLGFFFIDHYGKSPVQSAQQVGIAMMLSAATSLSIQILVVQKARFSADNLIRIALPLLCVAYLLMFIHQHIYTLYIAMLLMGLGMGMGYPSLAAVATSYCAPENQAKVTGYITATPAMGYILGPPLAAALYQGDIHAPFLAASVLLAVFTMIVFFLVRAKNK</sequence>
<keyword evidence="3 4" id="KW-0472">Membrane</keyword>
<dbReference type="Proteomes" id="UP000470213">
    <property type="component" value="Unassembled WGS sequence"/>
</dbReference>
<dbReference type="PANTHER" id="PTHR23546:SF1">
    <property type="entry name" value="MEMBRANE PROTEIN"/>
    <property type="match status" value="1"/>
</dbReference>
<dbReference type="EMBL" id="JAAAWN010000026">
    <property type="protein sequence ID" value="NDV92662.1"/>
    <property type="molecule type" value="Genomic_DNA"/>
</dbReference>
<feature type="transmembrane region" description="Helical" evidence="4">
    <location>
        <begin position="12"/>
        <end position="33"/>
    </location>
</feature>
<dbReference type="AlphaFoldDB" id="A0A7X5LNJ1"/>
<gene>
    <name evidence="6" type="ORF">GTH32_15920</name>
</gene>
<dbReference type="Gene3D" id="1.20.1250.20">
    <property type="entry name" value="MFS general substrate transporter like domains"/>
    <property type="match status" value="1"/>
</dbReference>
<dbReference type="InterPro" id="IPR011701">
    <property type="entry name" value="MFS"/>
</dbReference>
<dbReference type="RefSeq" id="WP_163087584.1">
    <property type="nucleotide sequence ID" value="NZ_JAAAWN010000026.1"/>
</dbReference>
<name>A0A7X5LNJ1_9ALTE</name>
<feature type="transmembrane region" description="Helical" evidence="4">
    <location>
        <begin position="45"/>
        <end position="66"/>
    </location>
</feature>
<feature type="transmembrane region" description="Helical" evidence="4">
    <location>
        <begin position="378"/>
        <end position="398"/>
    </location>
</feature>
<feature type="transmembrane region" description="Helical" evidence="4">
    <location>
        <begin position="315"/>
        <end position="337"/>
    </location>
</feature>
<accession>A0A7X5LNJ1</accession>
<reference evidence="6 7" key="1">
    <citation type="submission" date="2020-01" db="EMBL/GenBank/DDBJ databases">
        <authorList>
            <person name="Chen J."/>
            <person name="Zhu S."/>
            <person name="Yang J."/>
        </authorList>
    </citation>
    <scope>NUCLEOTIDE SEQUENCE [LARGE SCALE GENOMIC DNA]</scope>
    <source>
        <strain evidence="6 7">345S023</strain>
    </source>
</reference>
<keyword evidence="1 4" id="KW-0812">Transmembrane</keyword>
<dbReference type="Pfam" id="PF07690">
    <property type="entry name" value="MFS_1"/>
    <property type="match status" value="2"/>
</dbReference>
<evidence type="ECO:0000256" key="3">
    <source>
        <dbReference type="ARBA" id="ARBA00023136"/>
    </source>
</evidence>
<dbReference type="InterPro" id="IPR020846">
    <property type="entry name" value="MFS_dom"/>
</dbReference>
<feature type="transmembrane region" description="Helical" evidence="4">
    <location>
        <begin position="291"/>
        <end position="309"/>
    </location>
</feature>
<feature type="transmembrane region" description="Helical" evidence="4">
    <location>
        <begin position="87"/>
        <end position="115"/>
    </location>
</feature>